<gene>
    <name evidence="2" type="ORF">HPT30_27680</name>
</gene>
<sequence length="108" mass="11935">MNEFDRPYTGRSTKRGGAGRFFLFLIVLLVALLATNPGKEDFVDYAIKNISEESGGKLGAGIANMIGKPVLNSVTERENYILFSVFKLPVLDGSNNYLGIFKLIFIKL</sequence>
<dbReference type="AlphaFoldDB" id="A0A850EXD6"/>
<dbReference type="Proteomes" id="UP000564806">
    <property type="component" value="Unassembled WGS sequence"/>
</dbReference>
<accession>A0A850EXD6</accession>
<dbReference type="RefSeq" id="WP_175374486.1">
    <property type="nucleotide sequence ID" value="NZ_JABWCS010000221.1"/>
</dbReference>
<feature type="transmembrane region" description="Helical" evidence="1">
    <location>
        <begin position="21"/>
        <end position="38"/>
    </location>
</feature>
<dbReference type="EMBL" id="JABWCS010000221">
    <property type="protein sequence ID" value="NUU64137.1"/>
    <property type="molecule type" value="Genomic_DNA"/>
</dbReference>
<comment type="caution">
    <text evidence="2">The sequence shown here is derived from an EMBL/GenBank/DDBJ whole genome shotgun (WGS) entry which is preliminary data.</text>
</comment>
<keyword evidence="3" id="KW-1185">Reference proteome</keyword>
<name>A0A850EXD6_9BACL</name>
<evidence type="ECO:0008006" key="4">
    <source>
        <dbReference type="Google" id="ProtNLM"/>
    </source>
</evidence>
<keyword evidence="1" id="KW-1133">Transmembrane helix</keyword>
<evidence type="ECO:0000313" key="2">
    <source>
        <dbReference type="EMBL" id="NUU64137.1"/>
    </source>
</evidence>
<protein>
    <recommendedName>
        <fullName evidence="4">DUF4359 domain-containing protein</fullName>
    </recommendedName>
</protein>
<evidence type="ECO:0000256" key="1">
    <source>
        <dbReference type="SAM" id="Phobius"/>
    </source>
</evidence>
<reference evidence="2" key="1">
    <citation type="submission" date="2020-06" db="EMBL/GenBank/DDBJ databases">
        <title>Paenibacillus sp. nov., isolated from soil.</title>
        <authorList>
            <person name="Seo Y.L."/>
        </authorList>
    </citation>
    <scope>NUCLEOTIDE SEQUENCE [LARGE SCALE GENOMIC DNA]</scope>
    <source>
        <strain evidence="2">JW14</strain>
    </source>
</reference>
<proteinExistence type="predicted"/>
<keyword evidence="1" id="KW-0472">Membrane</keyword>
<evidence type="ECO:0000313" key="3">
    <source>
        <dbReference type="Proteomes" id="UP000564806"/>
    </source>
</evidence>
<keyword evidence="1" id="KW-0812">Transmembrane</keyword>
<organism evidence="2 3">
    <name type="scientific">Paenibacillus agri</name>
    <dbReference type="NCBI Taxonomy" id="2744309"/>
    <lineage>
        <taxon>Bacteria</taxon>
        <taxon>Bacillati</taxon>
        <taxon>Bacillota</taxon>
        <taxon>Bacilli</taxon>
        <taxon>Bacillales</taxon>
        <taxon>Paenibacillaceae</taxon>
        <taxon>Paenibacillus</taxon>
    </lineage>
</organism>